<sequence length="172" mass="19099">MGFTCAQGVLTLLVLTASMLAVGTASRPIAGRPANYSNFGFNHSLWDPRNDHPFHPNNNNTRPPRSSSWVDQTTGAMALTTLTGLSIMCSSMILQARQHFLTVCTCCQIFELHDMRPQQGGAGGYGGSRRRDDEVLCDAADWSLPWLINGELAREEEDAVLQCFRRLLIWKQ</sequence>
<evidence type="ECO:0000313" key="4">
    <source>
        <dbReference type="Proteomes" id="UP000288805"/>
    </source>
</evidence>
<gene>
    <name evidence="3" type="ORF">CK203_070018</name>
</gene>
<dbReference type="Proteomes" id="UP000288805">
    <property type="component" value="Unassembled WGS sequence"/>
</dbReference>
<feature type="chain" id="PRO_5019392191" evidence="2">
    <location>
        <begin position="26"/>
        <end position="172"/>
    </location>
</feature>
<comment type="caution">
    <text evidence="3">The sequence shown here is derived from an EMBL/GenBank/DDBJ whole genome shotgun (WGS) entry which is preliminary data.</text>
</comment>
<feature type="signal peptide" evidence="2">
    <location>
        <begin position="1"/>
        <end position="25"/>
    </location>
</feature>
<dbReference type="EMBL" id="QGNW01001220">
    <property type="protein sequence ID" value="RVW49779.1"/>
    <property type="molecule type" value="Genomic_DNA"/>
</dbReference>
<evidence type="ECO:0000313" key="3">
    <source>
        <dbReference type="EMBL" id="RVW49779.1"/>
    </source>
</evidence>
<evidence type="ECO:0000256" key="2">
    <source>
        <dbReference type="SAM" id="SignalP"/>
    </source>
</evidence>
<protein>
    <submittedName>
        <fullName evidence="3">Uncharacterized protein</fullName>
    </submittedName>
</protein>
<reference evidence="3 4" key="1">
    <citation type="journal article" date="2018" name="PLoS Genet.">
        <title>Population sequencing reveals clonal diversity and ancestral inbreeding in the grapevine cultivar Chardonnay.</title>
        <authorList>
            <person name="Roach M.J."/>
            <person name="Johnson D.L."/>
            <person name="Bohlmann J."/>
            <person name="van Vuuren H.J."/>
            <person name="Jones S.J."/>
            <person name="Pretorius I.S."/>
            <person name="Schmidt S.A."/>
            <person name="Borneman A.R."/>
        </authorList>
    </citation>
    <scope>NUCLEOTIDE SEQUENCE [LARGE SCALE GENOMIC DNA]</scope>
    <source>
        <strain evidence="4">cv. Chardonnay</strain>
        <tissue evidence="3">Leaf</tissue>
    </source>
</reference>
<feature type="compositionally biased region" description="Low complexity" evidence="1">
    <location>
        <begin position="56"/>
        <end position="70"/>
    </location>
</feature>
<accession>A0A438EPV9</accession>
<feature type="region of interest" description="Disordered" evidence="1">
    <location>
        <begin position="50"/>
        <end position="70"/>
    </location>
</feature>
<proteinExistence type="predicted"/>
<name>A0A438EPV9_VITVI</name>
<dbReference type="AlphaFoldDB" id="A0A438EPV9"/>
<keyword evidence="2" id="KW-0732">Signal</keyword>
<organism evidence="3 4">
    <name type="scientific">Vitis vinifera</name>
    <name type="common">Grape</name>
    <dbReference type="NCBI Taxonomy" id="29760"/>
    <lineage>
        <taxon>Eukaryota</taxon>
        <taxon>Viridiplantae</taxon>
        <taxon>Streptophyta</taxon>
        <taxon>Embryophyta</taxon>
        <taxon>Tracheophyta</taxon>
        <taxon>Spermatophyta</taxon>
        <taxon>Magnoliopsida</taxon>
        <taxon>eudicotyledons</taxon>
        <taxon>Gunneridae</taxon>
        <taxon>Pentapetalae</taxon>
        <taxon>rosids</taxon>
        <taxon>Vitales</taxon>
        <taxon>Vitaceae</taxon>
        <taxon>Viteae</taxon>
        <taxon>Vitis</taxon>
    </lineage>
</organism>
<evidence type="ECO:0000256" key="1">
    <source>
        <dbReference type="SAM" id="MobiDB-lite"/>
    </source>
</evidence>